<evidence type="ECO:0000313" key="2">
    <source>
        <dbReference type="Proteomes" id="UP000250140"/>
    </source>
</evidence>
<sequence>MPHGISTCNFVRTILGTADVIVIAVGFLDHTAHPMSPEQLIESMAPWFIDSETFWFRMFQMAW</sequence>
<evidence type="ECO:0000313" key="1">
    <source>
        <dbReference type="EMBL" id="OCL01669.1"/>
    </source>
</evidence>
<proteinExistence type="predicted"/>
<name>A0A8E2JM03_9PEZI</name>
<dbReference type="AlphaFoldDB" id="A0A8E2JM03"/>
<dbReference type="OrthoDB" id="3821346at2759"/>
<protein>
    <submittedName>
        <fullName evidence="1">Uncharacterized protein</fullName>
    </submittedName>
</protein>
<dbReference type="Proteomes" id="UP000250140">
    <property type="component" value="Unassembled WGS sequence"/>
</dbReference>
<reference evidence="1 2" key="1">
    <citation type="journal article" date="2016" name="Nat. Commun.">
        <title>Ectomycorrhizal ecology is imprinted in the genome of the dominant symbiotic fungus Cenococcum geophilum.</title>
        <authorList>
            <consortium name="DOE Joint Genome Institute"/>
            <person name="Peter M."/>
            <person name="Kohler A."/>
            <person name="Ohm R.A."/>
            <person name="Kuo A."/>
            <person name="Krutzmann J."/>
            <person name="Morin E."/>
            <person name="Arend M."/>
            <person name="Barry K.W."/>
            <person name="Binder M."/>
            <person name="Choi C."/>
            <person name="Clum A."/>
            <person name="Copeland A."/>
            <person name="Grisel N."/>
            <person name="Haridas S."/>
            <person name="Kipfer T."/>
            <person name="LaButti K."/>
            <person name="Lindquist E."/>
            <person name="Lipzen A."/>
            <person name="Maire R."/>
            <person name="Meier B."/>
            <person name="Mihaltcheva S."/>
            <person name="Molinier V."/>
            <person name="Murat C."/>
            <person name="Poggeler S."/>
            <person name="Quandt C.A."/>
            <person name="Sperisen C."/>
            <person name="Tritt A."/>
            <person name="Tisserant E."/>
            <person name="Crous P.W."/>
            <person name="Henrissat B."/>
            <person name="Nehls U."/>
            <person name="Egli S."/>
            <person name="Spatafora J.W."/>
            <person name="Grigoriev I.V."/>
            <person name="Martin F.M."/>
        </authorList>
    </citation>
    <scope>NUCLEOTIDE SEQUENCE [LARGE SCALE GENOMIC DNA]</scope>
    <source>
        <strain evidence="1 2">CBS 207.34</strain>
    </source>
</reference>
<gene>
    <name evidence="1" type="ORF">AOQ84DRAFT_306265</name>
</gene>
<keyword evidence="2" id="KW-1185">Reference proteome</keyword>
<organism evidence="1 2">
    <name type="scientific">Glonium stellatum</name>
    <dbReference type="NCBI Taxonomy" id="574774"/>
    <lineage>
        <taxon>Eukaryota</taxon>
        <taxon>Fungi</taxon>
        <taxon>Dikarya</taxon>
        <taxon>Ascomycota</taxon>
        <taxon>Pezizomycotina</taxon>
        <taxon>Dothideomycetes</taxon>
        <taxon>Pleosporomycetidae</taxon>
        <taxon>Gloniales</taxon>
        <taxon>Gloniaceae</taxon>
        <taxon>Glonium</taxon>
    </lineage>
</organism>
<dbReference type="EMBL" id="KV751092">
    <property type="protein sequence ID" value="OCL01669.1"/>
    <property type="molecule type" value="Genomic_DNA"/>
</dbReference>
<accession>A0A8E2JM03</accession>